<reference evidence="4" key="1">
    <citation type="journal article" date="2019" name="PLoS Negl. Trop. Dis.">
        <title>Revisiting the worldwide diversity of Leptospira species in the environment.</title>
        <authorList>
            <person name="Vincent A.T."/>
            <person name="Schiettekatte O."/>
            <person name="Bourhy P."/>
            <person name="Veyrier F.J."/>
            <person name="Picardeau M."/>
        </authorList>
    </citation>
    <scope>NUCLEOTIDE SEQUENCE [LARGE SCALE GENOMIC DNA]</scope>
    <source>
        <strain evidence="4">201800299</strain>
    </source>
</reference>
<dbReference type="AlphaFoldDB" id="A0A5F1YE85"/>
<dbReference type="EMBL" id="RQFA01000014">
    <property type="protein sequence ID" value="TGK37456.1"/>
    <property type="molecule type" value="Genomic_DNA"/>
</dbReference>
<dbReference type="OrthoDB" id="346024at2"/>
<proteinExistence type="inferred from homology"/>
<dbReference type="Gene3D" id="3.40.50.1100">
    <property type="match status" value="1"/>
</dbReference>
<accession>A0A5F1YE85</accession>
<name>A0A5F1YE85_9LEPT</name>
<organism evidence="4 5">
    <name type="scientific">Leptospira gomenensis</name>
    <dbReference type="NCBI Taxonomy" id="2484974"/>
    <lineage>
        <taxon>Bacteria</taxon>
        <taxon>Pseudomonadati</taxon>
        <taxon>Spirochaetota</taxon>
        <taxon>Spirochaetia</taxon>
        <taxon>Leptospirales</taxon>
        <taxon>Leptospiraceae</taxon>
        <taxon>Leptospira</taxon>
    </lineage>
</organism>
<comment type="caution">
    <text evidence="4">The sequence shown here is derived from an EMBL/GenBank/DDBJ whole genome shotgun (WGS) entry which is preliminary data.</text>
</comment>
<comment type="similarity">
    <text evidence="2">Belongs to the ACC deaminase/D-cysteine desulfhydrase family.</text>
</comment>
<dbReference type="Proteomes" id="UP000298277">
    <property type="component" value="Unassembled WGS sequence"/>
</dbReference>
<dbReference type="PIRSF" id="PIRSF006278">
    <property type="entry name" value="ACCD_DCysDesulf"/>
    <property type="match status" value="1"/>
</dbReference>
<dbReference type="GO" id="GO:0019148">
    <property type="term" value="F:D-cysteine desulfhydrase activity"/>
    <property type="evidence" value="ECO:0007669"/>
    <property type="project" value="TreeGrafter"/>
</dbReference>
<evidence type="ECO:0000256" key="1">
    <source>
        <dbReference type="ARBA" id="ARBA00001933"/>
    </source>
</evidence>
<evidence type="ECO:0000313" key="4">
    <source>
        <dbReference type="EMBL" id="TGK37456.1"/>
    </source>
</evidence>
<comment type="cofactor">
    <cofactor evidence="1">
        <name>pyridoxal 5'-phosphate</name>
        <dbReference type="ChEBI" id="CHEBI:597326"/>
    </cofactor>
</comment>
<dbReference type="InterPro" id="IPR027278">
    <property type="entry name" value="ACCD_DCysDesulf"/>
</dbReference>
<keyword evidence="3" id="KW-0663">Pyridoxal phosphate</keyword>
<dbReference type="SUPFAM" id="SSF53686">
    <property type="entry name" value="Tryptophan synthase beta subunit-like PLP-dependent enzymes"/>
    <property type="match status" value="1"/>
</dbReference>
<keyword evidence="5" id="KW-1185">Reference proteome</keyword>
<protein>
    <submittedName>
        <fullName evidence="4">1-aminocyclopropane-1-carboxylate deaminase</fullName>
    </submittedName>
</protein>
<evidence type="ECO:0000313" key="5">
    <source>
        <dbReference type="Proteomes" id="UP000298277"/>
    </source>
</evidence>
<evidence type="ECO:0000256" key="3">
    <source>
        <dbReference type="ARBA" id="ARBA00022898"/>
    </source>
</evidence>
<evidence type="ECO:0000256" key="2">
    <source>
        <dbReference type="ARBA" id="ARBA00008639"/>
    </source>
</evidence>
<sequence length="344" mass="38728">MNDPKQSLSGQIFKRVLSQISASIRIDTSPIDANPSGLLYVLRDDFLAFGMGTKVRKFLGIHASLRSQSIRSVLLQGELHSNALAAFAFLFRNFGYRVRSIGYTRDPKRNSANSILTKRHSHSSEQLSSRAEWKQKILRFSEETSVVTLDSKRFTDHTFVKDGIVKIGPVSAQEFRDPDFSESVLIPEYGLCRAALEGIDSLWEKIQISEFDRIVIDVGSGLTYLSALRFFQKRIPIYGVAIGLPKSKLLSWLDEQKKNLGLESLRIADDRILETEGGFGFGGNKIQILEYSKSFYRRTGIPVEPIYSARTLALTEARIQSGEWNGRTLYIHQGGLLNFLEPLS</sequence>
<dbReference type="RefSeq" id="WP_135595743.1">
    <property type="nucleotide sequence ID" value="NZ_RQFA01000014.1"/>
</dbReference>
<gene>
    <name evidence="4" type="ORF">EHQ17_02585</name>
</gene>
<dbReference type="PANTHER" id="PTHR43780">
    <property type="entry name" value="1-AMINOCYCLOPROPANE-1-CARBOXYLATE DEAMINASE-RELATED"/>
    <property type="match status" value="1"/>
</dbReference>
<dbReference type="PANTHER" id="PTHR43780:SF2">
    <property type="entry name" value="1-AMINOCYCLOPROPANE-1-CARBOXYLATE DEAMINASE-RELATED"/>
    <property type="match status" value="1"/>
</dbReference>
<dbReference type="InterPro" id="IPR036052">
    <property type="entry name" value="TrpB-like_PALP_sf"/>
</dbReference>